<gene>
    <name evidence="2" type="ORF">LCGC14_0489680</name>
</gene>
<feature type="region of interest" description="Disordered" evidence="1">
    <location>
        <begin position="312"/>
        <end position="449"/>
    </location>
</feature>
<proteinExistence type="predicted"/>
<organism evidence="2">
    <name type="scientific">marine sediment metagenome</name>
    <dbReference type="NCBI Taxonomy" id="412755"/>
    <lineage>
        <taxon>unclassified sequences</taxon>
        <taxon>metagenomes</taxon>
        <taxon>ecological metagenomes</taxon>
    </lineage>
</organism>
<name>A0A0F9VFP9_9ZZZZ</name>
<sequence>MASERMNLNKIRKALGKQVVAGDPGALDPAVGPGGGTHNTDIEIADDVVKLVDTNSPSTPDLETRAYEGGTEDDGSADTPPYDGDASVDGNPVIPDTMAATGGRGNTKLGGPIGGEPQGVNEDANAIEAQEDADAGDAQKNSGGGGPSVQLPDTLEDDLSVAPNDPHASVQALTTDDIADLRKIVAEDAESNVAKAVKALQWLDRNPNHAQRQQVRAGIDAWKPRPEIAREAQARYGFAFLHTEAAAAPESADYTRKVLSWLKKFVTARKITIASEFLKSKDAQAEPKLASQIQSWLVKAVDQVRENREDVGIDDITLYGPQNDSPSHKPAASDDGFDEPKVVSLDDVPFLDPERHPAQAGSEVDEQSGTPAQDGNAVDGDSFDAKGHDRAKESNLPTAGHKATAMPPTDPMAQPPAPVEAPPVPGMPDPMADPLGMPPAPGMNPMADPMAMDPMAMDPMAMDPMAMEAPPEMPMGDEMIPGIPPVLPEGEPELPMEGMGGEMGGGGMPMAPAAGPDAGMEQSLEEWLQQELMAPEVGMDPAQSAHVEMLSNFEDIGIVAAEDVVMSLYNADQENPHWNIDINGRPVARVELAAQPKPEEVRSTFLSGPYAENIAQAMAKVGVVDVLSAINAKPYAAKIEVGKLAKKIRAKVEEEMEEKLAEAVGTLRDRFLTAARIALAGYNNNFFRGEDHQLKAAIWSELGRIGVRDAAGLIEASFDEGSVPFFESVMAKAEELMDLPDEARDAIAKAIPESNSLVEAGASTGNNLPMHEDMASQLEAGNMPFTNPAAPVVASRGDVTAGLRKRVRLSTFRSS</sequence>
<accession>A0A0F9VFP9</accession>
<evidence type="ECO:0000313" key="2">
    <source>
        <dbReference type="EMBL" id="KKN64638.1"/>
    </source>
</evidence>
<feature type="region of interest" description="Disordered" evidence="1">
    <location>
        <begin position="53"/>
        <end position="167"/>
    </location>
</feature>
<feature type="compositionally biased region" description="Basic and acidic residues" evidence="1">
    <location>
        <begin position="383"/>
        <end position="393"/>
    </location>
</feature>
<reference evidence="2" key="1">
    <citation type="journal article" date="2015" name="Nature">
        <title>Complex archaea that bridge the gap between prokaryotes and eukaryotes.</title>
        <authorList>
            <person name="Spang A."/>
            <person name="Saw J.H."/>
            <person name="Jorgensen S.L."/>
            <person name="Zaremba-Niedzwiedzka K."/>
            <person name="Martijn J."/>
            <person name="Lind A.E."/>
            <person name="van Eijk R."/>
            <person name="Schleper C."/>
            <person name="Guy L."/>
            <person name="Ettema T.J."/>
        </authorList>
    </citation>
    <scope>NUCLEOTIDE SEQUENCE</scope>
</reference>
<evidence type="ECO:0000256" key="1">
    <source>
        <dbReference type="SAM" id="MobiDB-lite"/>
    </source>
</evidence>
<dbReference type="EMBL" id="LAZR01000548">
    <property type="protein sequence ID" value="KKN64638.1"/>
    <property type="molecule type" value="Genomic_DNA"/>
</dbReference>
<dbReference type="AlphaFoldDB" id="A0A0F9VFP9"/>
<protein>
    <submittedName>
        <fullName evidence="2">Uncharacterized protein</fullName>
    </submittedName>
</protein>
<feature type="region of interest" description="Disordered" evidence="1">
    <location>
        <begin position="21"/>
        <end position="41"/>
    </location>
</feature>
<comment type="caution">
    <text evidence="2">The sequence shown here is derived from an EMBL/GenBank/DDBJ whole genome shotgun (WGS) entry which is preliminary data.</text>
</comment>
<feature type="compositionally biased region" description="Pro residues" evidence="1">
    <location>
        <begin position="408"/>
        <end position="428"/>
    </location>
</feature>